<dbReference type="GO" id="GO:0030488">
    <property type="term" value="P:tRNA methylation"/>
    <property type="evidence" value="ECO:0007669"/>
    <property type="project" value="TreeGrafter"/>
</dbReference>
<accession>A0A1F5AGH1</accession>
<dbReference type="GO" id="GO:0050660">
    <property type="term" value="F:flavin adenine dinucleotide binding"/>
    <property type="evidence" value="ECO:0007669"/>
    <property type="project" value="UniProtKB-UniRule"/>
</dbReference>
<evidence type="ECO:0000256" key="5">
    <source>
        <dbReference type="ARBA" id="ARBA00022490"/>
    </source>
</evidence>
<feature type="binding site" evidence="12">
    <location>
        <position position="368"/>
    </location>
    <ligand>
        <name>FAD</name>
        <dbReference type="ChEBI" id="CHEBI:57692"/>
    </ligand>
</feature>
<evidence type="ECO:0000256" key="3">
    <source>
        <dbReference type="ARBA" id="ARBA00007653"/>
    </source>
</evidence>
<dbReference type="EMBL" id="MEYH01000019">
    <property type="protein sequence ID" value="OGD17054.1"/>
    <property type="molecule type" value="Genomic_DNA"/>
</dbReference>
<keyword evidence="8 12" id="KW-0274">FAD</keyword>
<dbReference type="InterPro" id="IPR004416">
    <property type="entry name" value="MnmG"/>
</dbReference>
<name>A0A1F5AGH1_9BACT</name>
<dbReference type="PANTHER" id="PTHR11806">
    <property type="entry name" value="GLUCOSE INHIBITED DIVISION PROTEIN A"/>
    <property type="match status" value="1"/>
</dbReference>
<keyword evidence="5 12" id="KW-0963">Cytoplasm</keyword>
<dbReference type="InterPro" id="IPR002218">
    <property type="entry name" value="MnmG-rel"/>
</dbReference>
<evidence type="ECO:0000259" key="13">
    <source>
        <dbReference type="SMART" id="SM01228"/>
    </source>
</evidence>
<dbReference type="InterPro" id="IPR026904">
    <property type="entry name" value="MnmG_C"/>
</dbReference>
<dbReference type="SMART" id="SM01228">
    <property type="entry name" value="GIDA_assoc_3"/>
    <property type="match status" value="1"/>
</dbReference>
<dbReference type="InterPro" id="IPR036188">
    <property type="entry name" value="FAD/NAD-bd_sf"/>
</dbReference>
<comment type="subcellular location">
    <subcellularLocation>
        <location evidence="12">Cytoplasm</location>
    </subcellularLocation>
</comment>
<dbReference type="NCBIfam" id="TIGR00136">
    <property type="entry name" value="mnmG_gidA"/>
    <property type="match status" value="1"/>
</dbReference>
<dbReference type="STRING" id="1797291.A2V47_03980"/>
<dbReference type="Pfam" id="PF13932">
    <property type="entry name" value="SAM_GIDA_C"/>
    <property type="match status" value="1"/>
</dbReference>
<dbReference type="Pfam" id="PF01134">
    <property type="entry name" value="GIDA"/>
    <property type="match status" value="1"/>
</dbReference>
<evidence type="ECO:0000256" key="9">
    <source>
        <dbReference type="ARBA" id="ARBA00023027"/>
    </source>
</evidence>
<evidence type="ECO:0000256" key="12">
    <source>
        <dbReference type="HAMAP-Rule" id="MF_00129"/>
    </source>
</evidence>
<comment type="subunit">
    <text evidence="10 12">Homodimer. Heterotetramer of two MnmE and two MnmG subunits.</text>
</comment>
<keyword evidence="7 12" id="KW-0819">tRNA processing</keyword>
<evidence type="ECO:0000256" key="4">
    <source>
        <dbReference type="ARBA" id="ARBA00020461"/>
    </source>
</evidence>
<dbReference type="FunFam" id="1.10.10.1800:FF:000001">
    <property type="entry name" value="tRNA uridine 5-carboxymethylaminomethyl modification enzyme MnmG"/>
    <property type="match status" value="1"/>
</dbReference>
<comment type="similarity">
    <text evidence="3 12">Belongs to the MnmG family.</text>
</comment>
<sequence>MKQYQYEVIVVGAGHAGCEAAFAAARMGAKTLLITSNIDNVALMPCNPSIGGPGKGHVAREIDALGGEMAKNTDKATIHIRMLNTSKGPAMWALRAQIDKRLYTQEMIHTLQIQKNLDLKQEMVTKLIVNNCRIEGVIVKSGIEFSSPTVILTNGTFLNGKIYIGKTNYSAGRAGEIASIGLAENLKELGFKVGRLNTCTPPRIDRRTVDFSRMKEQKSADIPLSFSFENKGKIYKDFSVFMTRTNQKTHQIIQDNIHRVPLSNGTIQSAAIRYCPSIEDKIIRFPEKESHQIFLEPEGYNTEEIYLQGFFTSLPADAQQEALHTIEGLENCKIIRYGYAIEYDIIYPNQLKYSLETKAIKGLFLAGQINGTAGYEEAAEQGLIAGINAVQLSHNNDPLILDRSEAYIAVEIDDLVTKSVTEPYRLRTGLAEYRLLLRQDNADSRLIPYGYKMGLISEQRYKKFLKKKTLVEHEKKRLKEVIIHATQKVNELLNKLGTTPLSEATNLAALLTRPEVTYHQTTSIDPNRPELPAEVTGQVEIQIKYAGYIKRQEIQVKRFKKLENYKIPKNIDYFNMHGISHEGKERFSEVQPIFLGQAKRIPGITPSDIAALMINIEKIKRVKN</sequence>
<dbReference type="HAMAP" id="MF_00129">
    <property type="entry name" value="MnmG_GidA"/>
    <property type="match status" value="1"/>
</dbReference>
<dbReference type="PANTHER" id="PTHR11806:SF0">
    <property type="entry name" value="PROTEIN MTO1 HOMOLOG, MITOCHONDRIAL"/>
    <property type="match status" value="1"/>
</dbReference>
<evidence type="ECO:0000313" key="15">
    <source>
        <dbReference type="Proteomes" id="UP000177701"/>
    </source>
</evidence>
<evidence type="ECO:0000256" key="11">
    <source>
        <dbReference type="ARBA" id="ARBA00031800"/>
    </source>
</evidence>
<keyword evidence="6 12" id="KW-0285">Flavoprotein</keyword>
<dbReference type="InterPro" id="IPR047001">
    <property type="entry name" value="MnmG_C_subdom"/>
</dbReference>
<dbReference type="Proteomes" id="UP000177701">
    <property type="component" value="Unassembled WGS sequence"/>
</dbReference>
<evidence type="ECO:0000256" key="8">
    <source>
        <dbReference type="ARBA" id="ARBA00022827"/>
    </source>
</evidence>
<evidence type="ECO:0000256" key="6">
    <source>
        <dbReference type="ARBA" id="ARBA00022630"/>
    </source>
</evidence>
<dbReference type="InterPro" id="IPR040131">
    <property type="entry name" value="MnmG_N"/>
</dbReference>
<dbReference type="Gene3D" id="3.50.50.60">
    <property type="entry name" value="FAD/NAD(P)-binding domain"/>
    <property type="match status" value="2"/>
</dbReference>
<reference evidence="14 15" key="1">
    <citation type="journal article" date="2016" name="Nat. Commun.">
        <title>Thousands of microbial genomes shed light on interconnected biogeochemical processes in an aquifer system.</title>
        <authorList>
            <person name="Anantharaman K."/>
            <person name="Brown C.T."/>
            <person name="Hug L.A."/>
            <person name="Sharon I."/>
            <person name="Castelle C.J."/>
            <person name="Probst A.J."/>
            <person name="Thomas B.C."/>
            <person name="Singh A."/>
            <person name="Wilkins M.J."/>
            <person name="Karaoz U."/>
            <person name="Brodie E.L."/>
            <person name="Williams K.H."/>
            <person name="Hubbard S.S."/>
            <person name="Banfield J.F."/>
        </authorList>
    </citation>
    <scope>NUCLEOTIDE SEQUENCE [LARGE SCALE GENOMIC DNA]</scope>
</reference>
<dbReference type="GO" id="GO:0005829">
    <property type="term" value="C:cytosol"/>
    <property type="evidence" value="ECO:0007669"/>
    <property type="project" value="TreeGrafter"/>
</dbReference>
<dbReference type="FunFam" id="1.10.150.570:FF:000001">
    <property type="entry name" value="tRNA uridine 5-carboxymethylaminomethyl modification enzyme MnmG"/>
    <property type="match status" value="1"/>
</dbReference>
<feature type="binding site" evidence="12">
    <location>
        <begin position="271"/>
        <end position="285"/>
    </location>
    <ligand>
        <name>NAD(+)</name>
        <dbReference type="ChEBI" id="CHEBI:57540"/>
    </ligand>
</feature>
<feature type="binding site" evidence="12">
    <location>
        <position position="124"/>
    </location>
    <ligand>
        <name>FAD</name>
        <dbReference type="ChEBI" id="CHEBI:57692"/>
    </ligand>
</feature>
<dbReference type="InterPro" id="IPR044920">
    <property type="entry name" value="MnmG_C_subdom_sf"/>
</dbReference>
<feature type="domain" description="tRNA uridine 5-carboxymethylaminomethyl modification enzyme C-terminal subdomain" evidence="13">
    <location>
        <begin position="543"/>
        <end position="614"/>
    </location>
</feature>
<evidence type="ECO:0000256" key="10">
    <source>
        <dbReference type="ARBA" id="ARBA00025948"/>
    </source>
</evidence>
<dbReference type="Gene3D" id="1.10.150.570">
    <property type="entry name" value="GidA associated domain, C-terminal subdomain"/>
    <property type="match status" value="1"/>
</dbReference>
<evidence type="ECO:0000256" key="7">
    <source>
        <dbReference type="ARBA" id="ARBA00022694"/>
    </source>
</evidence>
<comment type="cofactor">
    <cofactor evidence="1 12">
        <name>FAD</name>
        <dbReference type="ChEBI" id="CHEBI:57692"/>
    </cofactor>
</comment>
<evidence type="ECO:0000256" key="1">
    <source>
        <dbReference type="ARBA" id="ARBA00001974"/>
    </source>
</evidence>
<evidence type="ECO:0000256" key="2">
    <source>
        <dbReference type="ARBA" id="ARBA00003717"/>
    </source>
</evidence>
<feature type="binding site" evidence="12">
    <location>
        <begin position="12"/>
        <end position="17"/>
    </location>
    <ligand>
        <name>FAD</name>
        <dbReference type="ChEBI" id="CHEBI:57692"/>
    </ligand>
</feature>
<dbReference type="Gene3D" id="1.10.10.1800">
    <property type="entry name" value="tRNA uridine 5-carboxymethylaminomethyl modification enzyme MnmG/GidA"/>
    <property type="match status" value="1"/>
</dbReference>
<dbReference type="InterPro" id="IPR049312">
    <property type="entry name" value="GIDA_C_N"/>
</dbReference>
<dbReference type="GO" id="GO:0002098">
    <property type="term" value="P:tRNA wobble uridine modification"/>
    <property type="evidence" value="ECO:0007669"/>
    <property type="project" value="InterPro"/>
</dbReference>
<dbReference type="Pfam" id="PF21680">
    <property type="entry name" value="GIDA_C_1st"/>
    <property type="match status" value="1"/>
</dbReference>
<dbReference type="SUPFAM" id="SSF51905">
    <property type="entry name" value="FAD/NAD(P)-binding domain"/>
    <property type="match status" value="1"/>
</dbReference>
<comment type="caution">
    <text evidence="14">The sequence shown here is derived from an EMBL/GenBank/DDBJ whole genome shotgun (WGS) entry which is preliminary data.</text>
</comment>
<keyword evidence="9 12" id="KW-0520">NAD</keyword>
<gene>
    <name evidence="12" type="primary">mnmG</name>
    <name evidence="12" type="synonym">gidA</name>
    <name evidence="14" type="ORF">A2V47_03980</name>
</gene>
<proteinExistence type="inferred from homology"/>
<evidence type="ECO:0000313" key="14">
    <source>
        <dbReference type="EMBL" id="OGD17054.1"/>
    </source>
</evidence>
<protein>
    <recommendedName>
        <fullName evidence="4 12">tRNA uridine 5-carboxymethylaminomethyl modification enzyme MnmG</fullName>
    </recommendedName>
    <alternativeName>
        <fullName evidence="11 12">Glucose-inhibited division protein A</fullName>
    </alternativeName>
</protein>
<dbReference type="FunFam" id="3.50.50.60:FF:000002">
    <property type="entry name" value="tRNA uridine 5-carboxymethylaminomethyl modification enzyme MnmG"/>
    <property type="match status" value="1"/>
</dbReference>
<comment type="function">
    <text evidence="2 12">NAD-binding protein involved in the addition of a carboxymethylaminomethyl (cmnm) group at the wobble position (U34) of certain tRNAs, forming tRNA-cmnm(5)s(2)U34.</text>
</comment>
<feature type="binding site" evidence="12">
    <location>
        <position position="179"/>
    </location>
    <ligand>
        <name>FAD</name>
        <dbReference type="ChEBI" id="CHEBI:57692"/>
    </ligand>
</feature>
<organism evidence="14 15">
    <name type="scientific">Candidatus Sediminicultor quintus</name>
    <dbReference type="NCBI Taxonomy" id="1797291"/>
    <lineage>
        <taxon>Bacteria</taxon>
        <taxon>Pseudomonadati</taxon>
        <taxon>Atribacterota</taxon>
        <taxon>Candidatus Phoenicimicrobiia</taxon>
        <taxon>Candidatus Pheonicimicrobiales</taxon>
        <taxon>Candidatus Phoenicimicrobiaceae</taxon>
        <taxon>Candidatus Sediminicultor</taxon>
    </lineage>
</organism>
<dbReference type="AlphaFoldDB" id="A0A1F5AGH1"/>